<dbReference type="Gene3D" id="3.30.420.40">
    <property type="match status" value="2"/>
</dbReference>
<dbReference type="NCBIfam" id="NF045942">
    <property type="entry name" value="PolPhglucPhase"/>
    <property type="match status" value="1"/>
</dbReference>
<dbReference type="Pfam" id="PF00480">
    <property type="entry name" value="ROK"/>
    <property type="match status" value="1"/>
</dbReference>
<protein>
    <submittedName>
        <fullName evidence="1">ROK family protein</fullName>
    </submittedName>
</protein>
<name>A0A371JSL8_9FLAO</name>
<dbReference type="InterPro" id="IPR000600">
    <property type="entry name" value="ROK"/>
</dbReference>
<sequence length="255" mass="27697">MEILGIDIGGSGIKGALVNAETGEMLTERHRIPTPASRKPDEMAEVVKQIVDHFNYKGPVGCGFPSIVKKGICLSEGNLHPSWVGVNVDELFTEATGQEFTVLNDADAAGYASMNYGVGKGKKGLVIMVTIGTGLGSGAFYNGILLPNFELGQIPYKKYRKIEQWAAASAKEREGLSYEKWGKRFNKFLRLVELIVSPDLIIVGGGTSKKWKEFSHLIDVDTEVVKAELMNHAGIIGAAVACLREQHHGHLKTES</sequence>
<gene>
    <name evidence="1" type="ORF">DX873_01125</name>
</gene>
<accession>A0A371JSL8</accession>
<dbReference type="PANTHER" id="PTHR18964:SF146">
    <property type="entry name" value="POLYPHOSPHATE GLUCOKINASE"/>
    <property type="match status" value="1"/>
</dbReference>
<dbReference type="AlphaFoldDB" id="A0A371JSL8"/>
<comment type="caution">
    <text evidence="1">The sequence shown here is derived from an EMBL/GenBank/DDBJ whole genome shotgun (WGS) entry which is preliminary data.</text>
</comment>
<dbReference type="InterPro" id="IPR043129">
    <property type="entry name" value="ATPase_NBD"/>
</dbReference>
<organism evidence="1 2">
    <name type="scientific">Flagellimonas nanhaiensis</name>
    <dbReference type="NCBI Taxonomy" id="2292706"/>
    <lineage>
        <taxon>Bacteria</taxon>
        <taxon>Pseudomonadati</taxon>
        <taxon>Bacteroidota</taxon>
        <taxon>Flavobacteriia</taxon>
        <taxon>Flavobacteriales</taxon>
        <taxon>Flavobacteriaceae</taxon>
        <taxon>Flagellimonas</taxon>
    </lineage>
</organism>
<evidence type="ECO:0000313" key="2">
    <source>
        <dbReference type="Proteomes" id="UP000261828"/>
    </source>
</evidence>
<proteinExistence type="predicted"/>
<dbReference type="SUPFAM" id="SSF53067">
    <property type="entry name" value="Actin-like ATPase domain"/>
    <property type="match status" value="1"/>
</dbReference>
<dbReference type="EMBL" id="QTJX01000001">
    <property type="protein sequence ID" value="RDY60813.1"/>
    <property type="molecule type" value="Genomic_DNA"/>
</dbReference>
<dbReference type="PANTHER" id="PTHR18964">
    <property type="entry name" value="ROK (REPRESSOR, ORF, KINASE) FAMILY"/>
    <property type="match status" value="1"/>
</dbReference>
<dbReference type="CDD" id="cd24058">
    <property type="entry name" value="ASKHA_NBD_ROK_PPGK"/>
    <property type="match status" value="1"/>
</dbReference>
<dbReference type="RefSeq" id="WP_116182696.1">
    <property type="nucleotide sequence ID" value="NZ_QTJX01000001.1"/>
</dbReference>
<dbReference type="Proteomes" id="UP000261828">
    <property type="component" value="Unassembled WGS sequence"/>
</dbReference>
<evidence type="ECO:0000313" key="1">
    <source>
        <dbReference type="EMBL" id="RDY60813.1"/>
    </source>
</evidence>
<keyword evidence="2" id="KW-1185">Reference proteome</keyword>
<dbReference type="OrthoDB" id="3572539at2"/>
<reference evidence="1 2" key="1">
    <citation type="submission" date="2018-08" db="EMBL/GenBank/DDBJ databases">
        <title>Muricauda nanhaiensis sp. nov., isolated from seawater of the South China Sea.</title>
        <authorList>
            <person name="Dang Y."/>
        </authorList>
    </citation>
    <scope>NUCLEOTIDE SEQUENCE [LARGE SCALE GENOMIC DNA]</scope>
    <source>
        <strain evidence="1 2">SM1704</strain>
    </source>
</reference>